<evidence type="ECO:0000313" key="9">
    <source>
        <dbReference type="EMBL" id="AKQ65929.1"/>
    </source>
</evidence>
<dbReference type="InterPro" id="IPR050052">
    <property type="entry name" value="ATP-dep_Clp_protease_ClpX"/>
</dbReference>
<dbReference type="STRING" id="1297742.A176_002841"/>
<keyword evidence="1 6" id="KW-0479">Metal-binding</keyword>
<dbReference type="GO" id="GO:0008270">
    <property type="term" value="F:zinc ion binding"/>
    <property type="evidence" value="ECO:0007669"/>
    <property type="project" value="UniProtKB-UniRule"/>
</dbReference>
<evidence type="ECO:0000256" key="6">
    <source>
        <dbReference type="HAMAP-Rule" id="MF_00175"/>
    </source>
</evidence>
<accession>A0A0H4WSZ4</accession>
<evidence type="ECO:0000256" key="7">
    <source>
        <dbReference type="PROSITE-ProRule" id="PRU01250"/>
    </source>
</evidence>
<comment type="function">
    <text evidence="6">ATP-dependent specificity component of the Clp protease. It directs the protease to specific substrates. Can perform chaperone functions in the absence of ClpP.</text>
</comment>
<dbReference type="Pfam" id="PF06689">
    <property type="entry name" value="zf-C4_ClpX"/>
    <property type="match status" value="1"/>
</dbReference>
<proteinExistence type="inferred from homology"/>
<feature type="domain" description="ClpX-type ZB" evidence="8">
    <location>
        <begin position="1"/>
        <end position="52"/>
    </location>
</feature>
<dbReference type="SMART" id="SM00994">
    <property type="entry name" value="zf-C4_ClpX"/>
    <property type="match status" value="1"/>
</dbReference>
<dbReference type="InterPro" id="IPR038366">
    <property type="entry name" value="Znf_CppX_C4_sf"/>
</dbReference>
<dbReference type="RefSeq" id="WP_002636512.1">
    <property type="nucleotide sequence ID" value="NZ_CP012109.1"/>
</dbReference>
<evidence type="ECO:0000256" key="3">
    <source>
        <dbReference type="ARBA" id="ARBA00022833"/>
    </source>
</evidence>
<dbReference type="Gene3D" id="3.40.50.300">
    <property type="entry name" value="P-loop containing nucleotide triphosphate hydrolases"/>
    <property type="match status" value="1"/>
</dbReference>
<dbReference type="Gene3D" id="1.10.8.60">
    <property type="match status" value="1"/>
</dbReference>
<dbReference type="Pfam" id="PF10431">
    <property type="entry name" value="ClpB_D2-small"/>
    <property type="match status" value="1"/>
</dbReference>
<dbReference type="FunFam" id="3.40.50.300:FF:000005">
    <property type="entry name" value="ATP-dependent Clp protease ATP-binding subunit ClpX"/>
    <property type="match status" value="1"/>
</dbReference>
<gene>
    <name evidence="6" type="primary">clpX</name>
    <name evidence="9" type="ORF">A176_002841</name>
</gene>
<name>A0A0H4WSZ4_9BACT</name>
<dbReference type="InterPro" id="IPR003959">
    <property type="entry name" value="ATPase_AAA_core"/>
</dbReference>
<dbReference type="AlphaFoldDB" id="A0A0H4WSZ4"/>
<dbReference type="GO" id="GO:0051301">
    <property type="term" value="P:cell division"/>
    <property type="evidence" value="ECO:0007669"/>
    <property type="project" value="TreeGrafter"/>
</dbReference>
<dbReference type="FunFam" id="1.10.8.60:FF:000002">
    <property type="entry name" value="ATP-dependent Clp protease ATP-binding subunit ClpX"/>
    <property type="match status" value="1"/>
</dbReference>
<dbReference type="Gene3D" id="6.20.220.10">
    <property type="entry name" value="ClpX chaperone, C4-type zinc finger domain"/>
    <property type="match status" value="1"/>
</dbReference>
<feature type="binding site" evidence="6 7">
    <location>
        <position position="11"/>
    </location>
    <ligand>
        <name>Zn(2+)</name>
        <dbReference type="ChEBI" id="CHEBI:29105"/>
    </ligand>
</feature>
<feature type="binding site" evidence="6">
    <location>
        <begin position="127"/>
        <end position="134"/>
    </location>
    <ligand>
        <name>ATP</name>
        <dbReference type="ChEBI" id="CHEBI:30616"/>
    </ligand>
</feature>
<feature type="binding site" evidence="6 7">
    <location>
        <position position="33"/>
    </location>
    <ligand>
        <name>Zn(2+)</name>
        <dbReference type="ChEBI" id="CHEBI:29105"/>
    </ligand>
</feature>
<dbReference type="InterPro" id="IPR059188">
    <property type="entry name" value="Znf_CLPX-like"/>
</dbReference>
<dbReference type="GO" id="GO:0140662">
    <property type="term" value="F:ATP-dependent protein folding chaperone"/>
    <property type="evidence" value="ECO:0007669"/>
    <property type="project" value="InterPro"/>
</dbReference>
<dbReference type="SMART" id="SM00382">
    <property type="entry name" value="AAA"/>
    <property type="match status" value="1"/>
</dbReference>
<organism evidence="9 10">
    <name type="scientific">Pseudomyxococcus hansupus</name>
    <dbReference type="NCBI Taxonomy" id="1297742"/>
    <lineage>
        <taxon>Bacteria</taxon>
        <taxon>Pseudomonadati</taxon>
        <taxon>Myxococcota</taxon>
        <taxon>Myxococcia</taxon>
        <taxon>Myxococcales</taxon>
        <taxon>Cystobacterineae</taxon>
        <taxon>Myxococcaceae</taxon>
        <taxon>Pseudomyxococcus</taxon>
    </lineage>
</organism>
<comment type="subunit">
    <text evidence="6">Component of the ClpX-ClpP complex. Forms a hexameric ring that, in the presence of ATP, binds to fourteen ClpP subunits assembled into a disk-like structure with a central cavity, resembling the structure of eukaryotic proteasomes.</text>
</comment>
<dbReference type="SUPFAM" id="SSF57716">
    <property type="entry name" value="Glucocorticoid receptor-like (DNA-binding domain)"/>
    <property type="match status" value="1"/>
</dbReference>
<dbReference type="GO" id="GO:0051082">
    <property type="term" value="F:unfolded protein binding"/>
    <property type="evidence" value="ECO:0007669"/>
    <property type="project" value="UniProtKB-UniRule"/>
</dbReference>
<evidence type="ECO:0000256" key="4">
    <source>
        <dbReference type="ARBA" id="ARBA00022840"/>
    </source>
</evidence>
<dbReference type="SUPFAM" id="SSF52540">
    <property type="entry name" value="P-loop containing nucleoside triphosphate hydrolases"/>
    <property type="match status" value="1"/>
</dbReference>
<dbReference type="NCBIfam" id="TIGR00382">
    <property type="entry name" value="clpX"/>
    <property type="match status" value="1"/>
</dbReference>
<keyword evidence="9" id="KW-0378">Hydrolase</keyword>
<evidence type="ECO:0000256" key="5">
    <source>
        <dbReference type="ARBA" id="ARBA00023186"/>
    </source>
</evidence>
<dbReference type="GO" id="GO:0009376">
    <property type="term" value="C:HslUV protease complex"/>
    <property type="evidence" value="ECO:0007669"/>
    <property type="project" value="TreeGrafter"/>
</dbReference>
<dbReference type="OrthoDB" id="9804062at2"/>
<keyword evidence="2 6" id="KW-0547">Nucleotide-binding</keyword>
<dbReference type="InterPro" id="IPR004487">
    <property type="entry name" value="Clp_protease_ATP-bd_su_ClpX"/>
</dbReference>
<dbReference type="SMART" id="SM01086">
    <property type="entry name" value="ClpB_D2-small"/>
    <property type="match status" value="1"/>
</dbReference>
<dbReference type="PANTHER" id="PTHR48102">
    <property type="entry name" value="ATP-DEPENDENT CLP PROTEASE ATP-BINDING SUBUNIT CLPX-LIKE, MITOCHONDRIAL-RELATED"/>
    <property type="match status" value="1"/>
</dbReference>
<dbReference type="EMBL" id="CP012109">
    <property type="protein sequence ID" value="AKQ65929.1"/>
    <property type="molecule type" value="Genomic_DNA"/>
</dbReference>
<dbReference type="Pfam" id="PF07724">
    <property type="entry name" value="AAA_2"/>
    <property type="match status" value="1"/>
</dbReference>
<feature type="binding site" evidence="6 7">
    <location>
        <position position="14"/>
    </location>
    <ligand>
        <name>Zn(2+)</name>
        <dbReference type="ChEBI" id="CHEBI:29105"/>
    </ligand>
</feature>
<dbReference type="GO" id="GO:0016887">
    <property type="term" value="F:ATP hydrolysis activity"/>
    <property type="evidence" value="ECO:0007669"/>
    <property type="project" value="InterPro"/>
</dbReference>
<reference evidence="9 10" key="1">
    <citation type="journal article" date="2016" name="PLoS ONE">
        <title>Complete Genome Sequence and Comparative Genomics of a Novel Myxobacterium Myxococcus hansupus.</title>
        <authorList>
            <person name="Sharma G."/>
            <person name="Narwani T."/>
            <person name="Subramanian S."/>
        </authorList>
    </citation>
    <scope>NUCLEOTIDE SEQUENCE [LARGE SCALE GENOMIC DNA]</scope>
    <source>
        <strain evidence="10">mixupus</strain>
    </source>
</reference>
<dbReference type="InterPro" id="IPR027417">
    <property type="entry name" value="P-loop_NTPase"/>
</dbReference>
<keyword evidence="10" id="KW-1185">Reference proteome</keyword>
<dbReference type="GO" id="GO:0008233">
    <property type="term" value="F:peptidase activity"/>
    <property type="evidence" value="ECO:0007669"/>
    <property type="project" value="UniProtKB-KW"/>
</dbReference>
<dbReference type="InterPro" id="IPR046425">
    <property type="entry name" value="ClpX_bact"/>
</dbReference>
<dbReference type="KEGG" id="mym:A176_002841"/>
<evidence type="ECO:0000259" key="8">
    <source>
        <dbReference type="PROSITE" id="PS51902"/>
    </source>
</evidence>
<dbReference type="InterPro" id="IPR010603">
    <property type="entry name" value="Znf_CppX_C4"/>
</dbReference>
<dbReference type="GO" id="GO:0046983">
    <property type="term" value="F:protein dimerization activity"/>
    <property type="evidence" value="ECO:0007669"/>
    <property type="project" value="UniProtKB-UniRule"/>
</dbReference>
<keyword evidence="3 6" id="KW-0862">Zinc</keyword>
<dbReference type="PROSITE" id="PS51902">
    <property type="entry name" value="CLPX_ZB"/>
    <property type="match status" value="1"/>
</dbReference>
<dbReference type="Proteomes" id="UP000009026">
    <property type="component" value="Chromosome"/>
</dbReference>
<dbReference type="PANTHER" id="PTHR48102:SF7">
    <property type="entry name" value="ATP-DEPENDENT CLP PROTEASE ATP-BINDING SUBUNIT CLPX-LIKE, MITOCHONDRIAL"/>
    <property type="match status" value="1"/>
</dbReference>
<feature type="binding site" evidence="6 7">
    <location>
        <position position="36"/>
    </location>
    <ligand>
        <name>Zn(2+)</name>
        <dbReference type="ChEBI" id="CHEBI:29105"/>
    </ligand>
</feature>
<dbReference type="GO" id="GO:0005524">
    <property type="term" value="F:ATP binding"/>
    <property type="evidence" value="ECO:0007669"/>
    <property type="project" value="UniProtKB-UniRule"/>
</dbReference>
<dbReference type="CDD" id="cd19497">
    <property type="entry name" value="RecA-like_ClpX"/>
    <property type="match status" value="1"/>
</dbReference>
<keyword evidence="5 6" id="KW-0143">Chaperone</keyword>
<dbReference type="InterPro" id="IPR003593">
    <property type="entry name" value="AAA+_ATPase"/>
</dbReference>
<dbReference type="GO" id="GO:0051603">
    <property type="term" value="P:proteolysis involved in protein catabolic process"/>
    <property type="evidence" value="ECO:0007669"/>
    <property type="project" value="TreeGrafter"/>
</dbReference>
<dbReference type="eggNOG" id="COG1219">
    <property type="taxonomic scope" value="Bacteria"/>
</dbReference>
<evidence type="ECO:0000313" key="10">
    <source>
        <dbReference type="Proteomes" id="UP000009026"/>
    </source>
</evidence>
<keyword evidence="4 6" id="KW-0067">ATP-binding</keyword>
<evidence type="ECO:0000256" key="2">
    <source>
        <dbReference type="ARBA" id="ARBA00022741"/>
    </source>
</evidence>
<sequence>MKKEHHVNLSCSFCGKSQREVRKLIAGPTVYICDECIKLCNDIIADENEREEGKPQVSLPTPLEIKAFLDDYVIGQDQAKKVLAVAVYNHYKRIYQKKPTSRPRPGVKSPTGEEVELSKSNILLIGPTGSGKTLLAQSLARFLNVPFTIADATSLTEAGYVGEDVENIIQNLLHNADYDVEKASRGIVYIDEIDKIARKGDMPSATRDVGGEGVQQALLKIIEGTRANVTPRGGKKYNQQEYVQVDTTNILFICGGAFHGIDGVIKRRVGEKGLGFGAKITHREERSVGELLALTEPEDLMRFGMIPEFIGRLPMIATLNDLKEEDLVIILSQPKNALVKQYQKLFEMEKVKLTFTKEALRAIAREAMRRHSGARGLRAILEDAMLEIMYDVPFREGVKECKITEQVITKHEAPQLVMEKEKKTA</sequence>
<protein>
    <recommendedName>
        <fullName evidence="6">ATP-dependent Clp protease ATP-binding subunit ClpX</fullName>
    </recommendedName>
</protein>
<keyword evidence="9" id="KW-0645">Protease</keyword>
<dbReference type="NCBIfam" id="NF003745">
    <property type="entry name" value="PRK05342.1"/>
    <property type="match status" value="1"/>
</dbReference>
<dbReference type="InterPro" id="IPR019489">
    <property type="entry name" value="Clp_ATPase_C"/>
</dbReference>
<comment type="similarity">
    <text evidence="6 7">Belongs to the ClpX chaperone family.</text>
</comment>
<evidence type="ECO:0000256" key="1">
    <source>
        <dbReference type="ARBA" id="ARBA00022723"/>
    </source>
</evidence>
<dbReference type="HAMAP" id="MF_00175">
    <property type="entry name" value="ClpX"/>
    <property type="match status" value="1"/>
</dbReference>
<dbReference type="PATRIC" id="fig|1297742.4.peg.2869"/>